<accession>A0ABD0J4F7</accession>
<sequence length="107" mass="11593">MGLTQHCPDLVELRSTFQITTAGSRQSEFDQCWPLLHREMGYWEKPLDFPPLTSCDVTNASPLPNTPPTPPSSISPNPNPSPTATPSCDNSLTLKCEWASPTAVPAA</sequence>
<comment type="caution">
    <text evidence="2">The sequence shown here is derived from an EMBL/GenBank/DDBJ whole genome shotgun (WGS) entry which is preliminary data.</text>
</comment>
<dbReference type="AlphaFoldDB" id="A0ABD0J4F7"/>
<reference evidence="2 3" key="1">
    <citation type="journal article" date="2023" name="Sci. Data">
        <title>Genome assembly of the Korean intertidal mud-creeper Batillaria attramentaria.</title>
        <authorList>
            <person name="Patra A.K."/>
            <person name="Ho P.T."/>
            <person name="Jun S."/>
            <person name="Lee S.J."/>
            <person name="Kim Y."/>
            <person name="Won Y.J."/>
        </authorList>
    </citation>
    <scope>NUCLEOTIDE SEQUENCE [LARGE SCALE GENOMIC DNA]</scope>
    <source>
        <strain evidence="2">Wonlab-2016</strain>
    </source>
</reference>
<evidence type="ECO:0000256" key="1">
    <source>
        <dbReference type="SAM" id="MobiDB-lite"/>
    </source>
</evidence>
<name>A0ABD0J4F7_9CAEN</name>
<keyword evidence="3" id="KW-1185">Reference proteome</keyword>
<evidence type="ECO:0000313" key="2">
    <source>
        <dbReference type="EMBL" id="KAK7457956.1"/>
    </source>
</evidence>
<feature type="compositionally biased region" description="Pro residues" evidence="1">
    <location>
        <begin position="64"/>
        <end position="83"/>
    </location>
</feature>
<dbReference type="EMBL" id="JACVVK020000668">
    <property type="protein sequence ID" value="KAK7457956.1"/>
    <property type="molecule type" value="Genomic_DNA"/>
</dbReference>
<proteinExistence type="predicted"/>
<gene>
    <name evidence="2" type="ORF">BaRGS_00039163</name>
</gene>
<organism evidence="2 3">
    <name type="scientific">Batillaria attramentaria</name>
    <dbReference type="NCBI Taxonomy" id="370345"/>
    <lineage>
        <taxon>Eukaryota</taxon>
        <taxon>Metazoa</taxon>
        <taxon>Spiralia</taxon>
        <taxon>Lophotrochozoa</taxon>
        <taxon>Mollusca</taxon>
        <taxon>Gastropoda</taxon>
        <taxon>Caenogastropoda</taxon>
        <taxon>Sorbeoconcha</taxon>
        <taxon>Cerithioidea</taxon>
        <taxon>Batillariidae</taxon>
        <taxon>Batillaria</taxon>
    </lineage>
</organism>
<evidence type="ECO:0000313" key="3">
    <source>
        <dbReference type="Proteomes" id="UP001519460"/>
    </source>
</evidence>
<protein>
    <submittedName>
        <fullName evidence="2">Uncharacterized protein</fullName>
    </submittedName>
</protein>
<dbReference type="Proteomes" id="UP001519460">
    <property type="component" value="Unassembled WGS sequence"/>
</dbReference>
<feature type="region of interest" description="Disordered" evidence="1">
    <location>
        <begin position="54"/>
        <end position="88"/>
    </location>
</feature>